<dbReference type="InterPro" id="IPR038765">
    <property type="entry name" value="Papain-like_cys_pep_sf"/>
</dbReference>
<feature type="region of interest" description="Disordered" evidence="1">
    <location>
        <begin position="88"/>
        <end position="115"/>
    </location>
</feature>
<sequence length="360" mass="38277">MRGCYVGGVVSHDQVRSDIPQTRAERRLREREGTVLARGNIVSGGSIVLRRGNIVAGPGGAVLRRGSAATGCGDAVPGRADTVLRRGGAAAGRENTVSAQRSGRSVKATPAATSRAGALRRGRSIRAVTAFLIVPGLVGVFALPAYAVGAGVGANAASSSHFNRTVAEAQEVIVSGQVADPAISRDSYTAITKADADHAARVAETARLAAARAERVKQVRATTVHVPGDDYPWWDQLPDTYGGGLSPLNYFYRECVDFAAWRLNRDVGSTSPPFRFVWANLASGSAYMWLSAWRHHGWPVSSTPIVGSVAWFPYNHVAYVQAINSDGSVNIEEYNWGSNHTYGRRTIAASDATYLYPPPG</sequence>
<dbReference type="Gene3D" id="3.90.1720.10">
    <property type="entry name" value="endopeptidase domain like (from Nostoc punctiforme)"/>
    <property type="match status" value="1"/>
</dbReference>
<dbReference type="InterPro" id="IPR007921">
    <property type="entry name" value="CHAP_dom"/>
</dbReference>
<name>A0A2A6FPH6_9MICO</name>
<reference evidence="5" key="1">
    <citation type="submission" date="2017-03" db="EMBL/GenBank/DDBJ databases">
        <authorList>
            <person name="Lund M.B."/>
        </authorList>
    </citation>
    <scope>NUCLEOTIDE SEQUENCE [LARGE SCALE GENOMIC DNA]</scope>
</reference>
<evidence type="ECO:0000256" key="2">
    <source>
        <dbReference type="SAM" id="Phobius"/>
    </source>
</evidence>
<keyword evidence="2" id="KW-1133">Transmembrane helix</keyword>
<evidence type="ECO:0000256" key="1">
    <source>
        <dbReference type="SAM" id="MobiDB-lite"/>
    </source>
</evidence>
<comment type="caution">
    <text evidence="4">The sequence shown here is derived from an EMBL/GenBank/DDBJ whole genome shotgun (WGS) entry which is preliminary data.</text>
</comment>
<evidence type="ECO:0000313" key="5">
    <source>
        <dbReference type="Proteomes" id="UP000219994"/>
    </source>
</evidence>
<dbReference type="AlphaFoldDB" id="A0A2A6FPH6"/>
<gene>
    <name evidence="4" type="ORF">B5766_11695</name>
</gene>
<dbReference type="Pfam" id="PF05257">
    <property type="entry name" value="CHAP"/>
    <property type="match status" value="1"/>
</dbReference>
<dbReference type="SUPFAM" id="SSF54001">
    <property type="entry name" value="Cysteine proteinases"/>
    <property type="match status" value="1"/>
</dbReference>
<keyword evidence="2" id="KW-0472">Membrane</keyword>
<organism evidence="4 5">
    <name type="scientific">Candidatus Lumbricidiphila eiseniae</name>
    <dbReference type="NCBI Taxonomy" id="1969409"/>
    <lineage>
        <taxon>Bacteria</taxon>
        <taxon>Bacillati</taxon>
        <taxon>Actinomycetota</taxon>
        <taxon>Actinomycetes</taxon>
        <taxon>Micrococcales</taxon>
        <taxon>Microbacteriaceae</taxon>
        <taxon>Candidatus Lumbricidiphila</taxon>
    </lineage>
</organism>
<evidence type="ECO:0000259" key="3">
    <source>
        <dbReference type="PROSITE" id="PS50911"/>
    </source>
</evidence>
<proteinExistence type="predicted"/>
<feature type="transmembrane region" description="Helical" evidence="2">
    <location>
        <begin position="125"/>
        <end position="147"/>
    </location>
</feature>
<accession>A0A2A6FPH6</accession>
<keyword evidence="2" id="KW-0812">Transmembrane</keyword>
<dbReference type="EMBL" id="NAEP01000056">
    <property type="protein sequence ID" value="PDQ34303.1"/>
    <property type="molecule type" value="Genomic_DNA"/>
</dbReference>
<evidence type="ECO:0000313" key="4">
    <source>
        <dbReference type="EMBL" id="PDQ34303.1"/>
    </source>
</evidence>
<dbReference type="Proteomes" id="UP000219994">
    <property type="component" value="Unassembled WGS sequence"/>
</dbReference>
<feature type="domain" description="Peptidase C51" evidence="3">
    <location>
        <begin position="230"/>
        <end position="356"/>
    </location>
</feature>
<dbReference type="PROSITE" id="PS50911">
    <property type="entry name" value="CHAP"/>
    <property type="match status" value="1"/>
</dbReference>
<protein>
    <recommendedName>
        <fullName evidence="3">Peptidase C51 domain-containing protein</fullName>
    </recommendedName>
</protein>